<sequence>MKDENRVKNPGLFEVLFEQFKISYYFLTWEVCIDHETPKFKDPDFSPQGLCNYHRTYDSMQSHLSGKSIYTEDQYNYYSKVDSSEPQSIASNAVSILHVLTPPSSSINYLSDSKIPQKEKSNDIG</sequence>
<name>A0ABQ7IPI6_9HELO</name>
<evidence type="ECO:0000313" key="2">
    <source>
        <dbReference type="EMBL" id="KAF7930462.1"/>
    </source>
</evidence>
<evidence type="ECO:0000313" key="3">
    <source>
        <dbReference type="Proteomes" id="UP000783213"/>
    </source>
</evidence>
<organism evidence="2 3">
    <name type="scientific">Botrytis deweyae</name>
    <dbReference type="NCBI Taxonomy" id="2478750"/>
    <lineage>
        <taxon>Eukaryota</taxon>
        <taxon>Fungi</taxon>
        <taxon>Dikarya</taxon>
        <taxon>Ascomycota</taxon>
        <taxon>Pezizomycotina</taxon>
        <taxon>Leotiomycetes</taxon>
        <taxon>Helotiales</taxon>
        <taxon>Sclerotiniaceae</taxon>
        <taxon>Botrytis</taxon>
    </lineage>
</organism>
<dbReference type="RefSeq" id="XP_038811133.1">
    <property type="nucleotide sequence ID" value="XM_038952483.1"/>
</dbReference>
<dbReference type="GeneID" id="62231636"/>
<protein>
    <submittedName>
        <fullName evidence="2">Uncharacterized protein</fullName>
    </submittedName>
</protein>
<dbReference type="Proteomes" id="UP000783213">
    <property type="component" value="Unassembled WGS sequence"/>
</dbReference>
<keyword evidence="3" id="KW-1185">Reference proteome</keyword>
<accession>A0ABQ7IPI6</accession>
<proteinExistence type="predicted"/>
<evidence type="ECO:0000256" key="1">
    <source>
        <dbReference type="SAM" id="MobiDB-lite"/>
    </source>
</evidence>
<dbReference type="EMBL" id="RCSX01000009">
    <property type="protein sequence ID" value="KAF7930462.1"/>
    <property type="molecule type" value="Genomic_DNA"/>
</dbReference>
<feature type="region of interest" description="Disordered" evidence="1">
    <location>
        <begin position="103"/>
        <end position="125"/>
    </location>
</feature>
<reference evidence="2 3" key="1">
    <citation type="journal article" date="2020" name="Genome Biol. Evol.">
        <title>Comparative genomics of Sclerotiniaceae.</title>
        <authorList>
            <person name="Valero Jimenez C.A."/>
            <person name="Steentjes M."/>
            <person name="Scholten O.E."/>
            <person name="Van Kan J.A.L."/>
        </authorList>
    </citation>
    <scope>NUCLEOTIDE SEQUENCE [LARGE SCALE GENOMIC DNA]</scope>
    <source>
        <strain evidence="2 3">B1</strain>
    </source>
</reference>
<comment type="caution">
    <text evidence="2">The sequence shown here is derived from an EMBL/GenBank/DDBJ whole genome shotgun (WGS) entry which is preliminary data.</text>
</comment>
<gene>
    <name evidence="2" type="ORF">EAE98_004862</name>
</gene>
<feature type="compositionally biased region" description="Basic and acidic residues" evidence="1">
    <location>
        <begin position="115"/>
        <end position="125"/>
    </location>
</feature>